<sequence>MGLWSLECERLGCKNWSVEVWYREDHRRRSCVNRSRNRYGHWRRYKSGRIRRWRRNDRRESHRWRRDTGRVTRRCVYCRCFNTFRSM</sequence>
<proteinExistence type="predicted"/>
<dbReference type="EMBL" id="PGOL01007440">
    <property type="protein sequence ID" value="PKI32691.1"/>
    <property type="molecule type" value="Genomic_DNA"/>
</dbReference>
<evidence type="ECO:0000313" key="2">
    <source>
        <dbReference type="Proteomes" id="UP000233551"/>
    </source>
</evidence>
<dbReference type="AlphaFoldDB" id="A0A2I0HM03"/>
<gene>
    <name evidence="1" type="ORF">CRG98_046918</name>
</gene>
<evidence type="ECO:0000313" key="1">
    <source>
        <dbReference type="EMBL" id="PKI32691.1"/>
    </source>
</evidence>
<accession>A0A2I0HM03</accession>
<dbReference type="Proteomes" id="UP000233551">
    <property type="component" value="Unassembled WGS sequence"/>
</dbReference>
<keyword evidence="2" id="KW-1185">Reference proteome</keyword>
<feature type="non-terminal residue" evidence="1">
    <location>
        <position position="87"/>
    </location>
</feature>
<name>A0A2I0HM03_PUNGR</name>
<comment type="caution">
    <text evidence="1">The sequence shown here is derived from an EMBL/GenBank/DDBJ whole genome shotgun (WGS) entry which is preliminary data.</text>
</comment>
<protein>
    <submittedName>
        <fullName evidence="1">Uncharacterized protein</fullName>
    </submittedName>
</protein>
<organism evidence="1 2">
    <name type="scientific">Punica granatum</name>
    <name type="common">Pomegranate</name>
    <dbReference type="NCBI Taxonomy" id="22663"/>
    <lineage>
        <taxon>Eukaryota</taxon>
        <taxon>Viridiplantae</taxon>
        <taxon>Streptophyta</taxon>
        <taxon>Embryophyta</taxon>
        <taxon>Tracheophyta</taxon>
        <taxon>Spermatophyta</taxon>
        <taxon>Magnoliopsida</taxon>
        <taxon>eudicotyledons</taxon>
        <taxon>Gunneridae</taxon>
        <taxon>Pentapetalae</taxon>
        <taxon>rosids</taxon>
        <taxon>malvids</taxon>
        <taxon>Myrtales</taxon>
        <taxon>Lythraceae</taxon>
        <taxon>Punica</taxon>
    </lineage>
</organism>
<reference evidence="1 2" key="1">
    <citation type="submission" date="2017-11" db="EMBL/GenBank/DDBJ databases">
        <title>De-novo sequencing of pomegranate (Punica granatum L.) genome.</title>
        <authorList>
            <person name="Akparov Z."/>
            <person name="Amiraslanov A."/>
            <person name="Hajiyeva S."/>
            <person name="Abbasov M."/>
            <person name="Kaur K."/>
            <person name="Hamwieh A."/>
            <person name="Solovyev V."/>
            <person name="Salamov A."/>
            <person name="Braich B."/>
            <person name="Kosarev P."/>
            <person name="Mahmoud A."/>
            <person name="Hajiyev E."/>
            <person name="Babayeva S."/>
            <person name="Izzatullayeva V."/>
            <person name="Mammadov A."/>
            <person name="Mammadov A."/>
            <person name="Sharifova S."/>
            <person name="Ojaghi J."/>
            <person name="Eynullazada K."/>
            <person name="Bayramov B."/>
            <person name="Abdulazimova A."/>
            <person name="Shahmuradov I."/>
        </authorList>
    </citation>
    <scope>NUCLEOTIDE SEQUENCE [LARGE SCALE GENOMIC DNA]</scope>
    <source>
        <strain evidence="2">cv. AG2017</strain>
        <tissue evidence="1">Leaf</tissue>
    </source>
</reference>